<dbReference type="InterPro" id="IPR036873">
    <property type="entry name" value="Rhodanese-like_dom_sf"/>
</dbReference>
<dbReference type="PROSITE" id="PS50206">
    <property type="entry name" value="RHODANESE_3"/>
    <property type="match status" value="1"/>
</dbReference>
<evidence type="ECO:0000313" key="2">
    <source>
        <dbReference type="EMBL" id="MEN0644227.1"/>
    </source>
</evidence>
<gene>
    <name evidence="2" type="ORF">MKY91_13830</name>
</gene>
<accession>A0ABU9VK12</accession>
<sequence length="145" mass="16711">MIDLIEALSYTIKKEFEGESMSFEEDGIVQIDQEELRELILTGAKEPILIDVRELDEYEEGHIPGVPLIPMNTIPSFADDFDRTSSYVFICRSGKRSQNVARYLKEQGMLNVRNFAGGMLSWQGEVKEGLEWIVKQTDELYKDRK</sequence>
<evidence type="ECO:0000259" key="1">
    <source>
        <dbReference type="PROSITE" id="PS50206"/>
    </source>
</evidence>
<comment type="caution">
    <text evidence="2">The sequence shown here is derived from an EMBL/GenBank/DDBJ whole genome shotgun (WGS) entry which is preliminary data.</text>
</comment>
<dbReference type="RefSeq" id="WP_246483326.1">
    <property type="nucleotide sequence ID" value="NZ_JAEUZA010000004.1"/>
</dbReference>
<keyword evidence="3" id="KW-1185">Reference proteome</keyword>
<organism evidence="2 3">
    <name type="scientific">Alkalicoccobacillus gibsonii</name>
    <dbReference type="NCBI Taxonomy" id="79881"/>
    <lineage>
        <taxon>Bacteria</taxon>
        <taxon>Bacillati</taxon>
        <taxon>Bacillota</taxon>
        <taxon>Bacilli</taxon>
        <taxon>Bacillales</taxon>
        <taxon>Bacillaceae</taxon>
        <taxon>Alkalicoccobacillus</taxon>
    </lineage>
</organism>
<dbReference type="SUPFAM" id="SSF52821">
    <property type="entry name" value="Rhodanese/Cell cycle control phosphatase"/>
    <property type="match status" value="1"/>
</dbReference>
<evidence type="ECO:0000313" key="3">
    <source>
        <dbReference type="Proteomes" id="UP001418796"/>
    </source>
</evidence>
<dbReference type="PANTHER" id="PTHR43031:SF17">
    <property type="entry name" value="SULFURTRANSFERASE YTWF-RELATED"/>
    <property type="match status" value="1"/>
</dbReference>
<name>A0ABU9VK12_9BACI</name>
<reference evidence="2 3" key="1">
    <citation type="submission" date="2024-03" db="EMBL/GenBank/DDBJ databases">
        <title>Bacilli Hybrid Assemblies.</title>
        <authorList>
            <person name="Kovac J."/>
        </authorList>
    </citation>
    <scope>NUCLEOTIDE SEQUENCE [LARGE SCALE GENOMIC DNA]</scope>
    <source>
        <strain evidence="2 3">FSL R7-0666</strain>
    </source>
</reference>
<dbReference type="PANTHER" id="PTHR43031">
    <property type="entry name" value="FAD-DEPENDENT OXIDOREDUCTASE"/>
    <property type="match status" value="1"/>
</dbReference>
<feature type="domain" description="Rhodanese" evidence="1">
    <location>
        <begin position="43"/>
        <end position="131"/>
    </location>
</feature>
<dbReference type="EMBL" id="JBCITK010000001">
    <property type="protein sequence ID" value="MEN0644227.1"/>
    <property type="molecule type" value="Genomic_DNA"/>
</dbReference>
<dbReference type="Pfam" id="PF00581">
    <property type="entry name" value="Rhodanese"/>
    <property type="match status" value="1"/>
</dbReference>
<dbReference type="InterPro" id="IPR001763">
    <property type="entry name" value="Rhodanese-like_dom"/>
</dbReference>
<proteinExistence type="predicted"/>
<dbReference type="Gene3D" id="3.40.250.10">
    <property type="entry name" value="Rhodanese-like domain"/>
    <property type="match status" value="1"/>
</dbReference>
<dbReference type="CDD" id="cd00158">
    <property type="entry name" value="RHOD"/>
    <property type="match status" value="1"/>
</dbReference>
<dbReference type="Proteomes" id="UP001418796">
    <property type="component" value="Unassembled WGS sequence"/>
</dbReference>
<protein>
    <submittedName>
        <fullName evidence="2">Rhodanese-like domain-containing protein</fullName>
    </submittedName>
</protein>
<dbReference type="SMART" id="SM00450">
    <property type="entry name" value="RHOD"/>
    <property type="match status" value="1"/>
</dbReference>
<dbReference type="InterPro" id="IPR050229">
    <property type="entry name" value="GlpE_sulfurtransferase"/>
</dbReference>